<evidence type="ECO:0000313" key="2">
    <source>
        <dbReference type="Proteomes" id="UP000598360"/>
    </source>
</evidence>
<proteinExistence type="predicted"/>
<name>A0A929B6E8_9PSEU</name>
<dbReference type="InterPro" id="IPR036412">
    <property type="entry name" value="HAD-like_sf"/>
</dbReference>
<dbReference type="SUPFAM" id="SSF56784">
    <property type="entry name" value="HAD-like"/>
    <property type="match status" value="1"/>
</dbReference>
<accession>A0A929B6E8</accession>
<evidence type="ECO:0000313" key="1">
    <source>
        <dbReference type="EMBL" id="MBE9374029.1"/>
    </source>
</evidence>
<organism evidence="1 2">
    <name type="scientific">Saccharopolyspora montiporae</name>
    <dbReference type="NCBI Taxonomy" id="2781240"/>
    <lineage>
        <taxon>Bacteria</taxon>
        <taxon>Bacillati</taxon>
        <taxon>Actinomycetota</taxon>
        <taxon>Actinomycetes</taxon>
        <taxon>Pseudonocardiales</taxon>
        <taxon>Pseudonocardiaceae</taxon>
        <taxon>Saccharopolyspora</taxon>
    </lineage>
</organism>
<keyword evidence="1" id="KW-0378">Hydrolase</keyword>
<dbReference type="GO" id="GO:0006281">
    <property type="term" value="P:DNA repair"/>
    <property type="evidence" value="ECO:0007669"/>
    <property type="project" value="TreeGrafter"/>
</dbReference>
<dbReference type="Gene3D" id="3.40.50.1000">
    <property type="entry name" value="HAD superfamily/HAD-like"/>
    <property type="match status" value="1"/>
</dbReference>
<dbReference type="InterPro" id="IPR023214">
    <property type="entry name" value="HAD_sf"/>
</dbReference>
<dbReference type="InterPro" id="IPR023198">
    <property type="entry name" value="PGP-like_dom2"/>
</dbReference>
<dbReference type="Proteomes" id="UP000598360">
    <property type="component" value="Unassembled WGS sequence"/>
</dbReference>
<dbReference type="AlphaFoldDB" id="A0A929B6E8"/>
<comment type="caution">
    <text evidence="1">The sequence shown here is derived from an EMBL/GenBank/DDBJ whole genome shotgun (WGS) entry which is preliminary data.</text>
</comment>
<dbReference type="Gene3D" id="1.10.150.240">
    <property type="entry name" value="Putative phosphatase, domain 2"/>
    <property type="match status" value="1"/>
</dbReference>
<sequence>MTLIDPRAGMVRAFDALNDAFGLDLDGEHFAANLGPPLPDVLRGYGFDEQLVARLVAHFREIYPQVVVPATEPLPGAAESLAAVRAAGGRALVITGKYEANAALHLRALGWDVDRLAGDVFAAAKGEVLRAERAAVYVGDHLGDLIAADTAGATGVGVATGPYGAEALRVAGAESALPDLTGFPEWLREYCARTRA</sequence>
<dbReference type="EMBL" id="JADEYC010000009">
    <property type="protein sequence ID" value="MBE9374029.1"/>
    <property type="molecule type" value="Genomic_DNA"/>
</dbReference>
<dbReference type="InterPro" id="IPR050155">
    <property type="entry name" value="HAD-like_hydrolase_sf"/>
</dbReference>
<keyword evidence="2" id="KW-1185">Reference proteome</keyword>
<dbReference type="GO" id="GO:0008967">
    <property type="term" value="F:phosphoglycolate phosphatase activity"/>
    <property type="evidence" value="ECO:0007669"/>
    <property type="project" value="TreeGrafter"/>
</dbReference>
<dbReference type="PANTHER" id="PTHR43434">
    <property type="entry name" value="PHOSPHOGLYCOLATE PHOSPHATASE"/>
    <property type="match status" value="1"/>
</dbReference>
<dbReference type="PANTHER" id="PTHR43434:SF1">
    <property type="entry name" value="PHOSPHOGLYCOLATE PHOSPHATASE"/>
    <property type="match status" value="1"/>
</dbReference>
<dbReference type="Pfam" id="PF12710">
    <property type="entry name" value="HAD"/>
    <property type="match status" value="1"/>
</dbReference>
<gene>
    <name evidence="1" type="ORF">IQ251_06165</name>
</gene>
<reference evidence="1" key="1">
    <citation type="submission" date="2020-10" db="EMBL/GenBank/DDBJ databases">
        <title>Diversity and distribution of actinomycetes associated with coral in the coast of Hainan.</title>
        <authorList>
            <person name="Li F."/>
        </authorList>
    </citation>
    <scope>NUCLEOTIDE SEQUENCE</scope>
    <source>
        <strain evidence="1">HNM0983</strain>
    </source>
</reference>
<protein>
    <submittedName>
        <fullName evidence="1">HAD family hydrolase</fullName>
    </submittedName>
</protein>